<comment type="caution">
    <text evidence="1">The sequence shown here is derived from an EMBL/GenBank/DDBJ whole genome shotgun (WGS) entry which is preliminary data.</text>
</comment>
<sequence>MNAIPLTVVEAEQLVDEATGGPHGARFETAEFELVYVAATTEGLLDDAADDLSIDQTPNAQIRAETAEEADYIDLLLEEDEVRAVSQDDDTESVIFAVNDGSHAPDYTLPRLRYDPTALGNAVAEDFACYEPGSVLPAEMIPQYADYLTESPVGMEDDIHTAMSTPVNHTFRNARNSVEVTMDQWHARRLQRSELPPRPARTTAPLLTLIIPTDVARTGTSHMYPPRRPRTPSSRHRLCGSSLLSQVKNVVTKTKNKLLGRHKGVDGRLLPSKPDALADKVSTMTRGISQRLTKQGRENHKTQCLRSKMLRRQWDEDEYYTILVGHGDDGEEMSPYTTSSPPPPRRAFDVQRHPLTPVQVPLLAAPPTTPLPSLFPPRPLRWTSRIDFANTPVPDLGTPAPPQAPKKKLAAMKERGIEEIYFDWDSSDDEDEEADDEI</sequence>
<organism evidence="1 2">
    <name type="scientific">Lithohypha guttulata</name>
    <dbReference type="NCBI Taxonomy" id="1690604"/>
    <lineage>
        <taxon>Eukaryota</taxon>
        <taxon>Fungi</taxon>
        <taxon>Dikarya</taxon>
        <taxon>Ascomycota</taxon>
        <taxon>Pezizomycotina</taxon>
        <taxon>Eurotiomycetes</taxon>
        <taxon>Chaetothyriomycetidae</taxon>
        <taxon>Chaetothyriales</taxon>
        <taxon>Trichomeriaceae</taxon>
        <taxon>Lithohypha</taxon>
    </lineage>
</organism>
<evidence type="ECO:0000313" key="2">
    <source>
        <dbReference type="Proteomes" id="UP001309876"/>
    </source>
</evidence>
<dbReference type="Proteomes" id="UP001309876">
    <property type="component" value="Unassembled WGS sequence"/>
</dbReference>
<proteinExistence type="predicted"/>
<dbReference type="AlphaFoldDB" id="A0AAN7YKC4"/>
<protein>
    <submittedName>
        <fullName evidence="1">Uncharacterized protein</fullName>
    </submittedName>
</protein>
<dbReference type="EMBL" id="JAVRRJ010000001">
    <property type="protein sequence ID" value="KAK5091443.1"/>
    <property type="molecule type" value="Genomic_DNA"/>
</dbReference>
<keyword evidence="2" id="KW-1185">Reference proteome</keyword>
<reference evidence="1 2" key="1">
    <citation type="submission" date="2023-08" db="EMBL/GenBank/DDBJ databases">
        <title>Black Yeasts Isolated from many extreme environments.</title>
        <authorList>
            <person name="Coleine C."/>
            <person name="Stajich J.E."/>
            <person name="Selbmann L."/>
        </authorList>
    </citation>
    <scope>NUCLEOTIDE SEQUENCE [LARGE SCALE GENOMIC DNA]</scope>
    <source>
        <strain evidence="1 2">CCFEE 5910</strain>
    </source>
</reference>
<gene>
    <name evidence="1" type="ORF">LTR05_001626</name>
</gene>
<accession>A0AAN7YKC4</accession>
<evidence type="ECO:0000313" key="1">
    <source>
        <dbReference type="EMBL" id="KAK5091443.1"/>
    </source>
</evidence>
<name>A0AAN7YKC4_9EURO</name>